<dbReference type="Pfam" id="PF04560">
    <property type="entry name" value="RNA_pol_Rpb2_7"/>
    <property type="match status" value="1"/>
</dbReference>
<evidence type="ECO:0000256" key="7">
    <source>
        <dbReference type="ARBA" id="ARBA00022833"/>
    </source>
</evidence>
<dbReference type="Gene3D" id="3.90.1800.10">
    <property type="entry name" value="RNA polymerase alpha subunit dimerisation domain"/>
    <property type="match status" value="1"/>
</dbReference>
<dbReference type="GO" id="GO:0006351">
    <property type="term" value="P:DNA-templated transcription"/>
    <property type="evidence" value="ECO:0007669"/>
    <property type="project" value="InterPro"/>
</dbReference>
<evidence type="ECO:0000256" key="3">
    <source>
        <dbReference type="ARBA" id="ARBA00022478"/>
    </source>
</evidence>
<dbReference type="EMBL" id="HBIO01007134">
    <property type="protein sequence ID" value="CAE0460459.1"/>
    <property type="molecule type" value="Transcribed_RNA"/>
</dbReference>
<evidence type="ECO:0000313" key="10">
    <source>
        <dbReference type="EMBL" id="CAE0460459.1"/>
    </source>
</evidence>
<dbReference type="FunFam" id="3.90.1800.10:FF:000002">
    <property type="entry name" value="DNA-directed RNA polymerase subunit beta"/>
    <property type="match status" value="1"/>
</dbReference>
<dbReference type="GO" id="GO:0000428">
    <property type="term" value="C:DNA-directed RNA polymerase complex"/>
    <property type="evidence" value="ECO:0007669"/>
    <property type="project" value="UniProtKB-KW"/>
</dbReference>
<dbReference type="GO" id="GO:0003899">
    <property type="term" value="F:DNA-directed RNA polymerase activity"/>
    <property type="evidence" value="ECO:0007669"/>
    <property type="project" value="UniProtKB-EC"/>
</dbReference>
<comment type="similarity">
    <text evidence="1">Belongs to the RNA polymerase beta chain family.</text>
</comment>
<dbReference type="SUPFAM" id="SSF64484">
    <property type="entry name" value="beta and beta-prime subunits of DNA dependent RNA-polymerase"/>
    <property type="match status" value="1"/>
</dbReference>
<evidence type="ECO:0000256" key="2">
    <source>
        <dbReference type="ARBA" id="ARBA00012418"/>
    </source>
</evidence>
<sequence length="118" mass="13746">MLTRQPLEGRARGGGLRMGEMERDCLITHGCANFMRDRFFCNSDQYRIHICERCGLTAQANLKKMTYECRTPMCVGRANTFCQIEIPYACKLLFQELHSMCISTRIFTDVRKTRDNSY</sequence>
<name>A0A7S3PZS0_9STRA</name>
<dbReference type="InterPro" id="IPR015712">
    <property type="entry name" value="DNA-dir_RNA_pol_su2"/>
</dbReference>
<evidence type="ECO:0000259" key="9">
    <source>
        <dbReference type="Pfam" id="PF04560"/>
    </source>
</evidence>
<dbReference type="EC" id="2.7.7.6" evidence="2"/>
<reference evidence="10" key="1">
    <citation type="submission" date="2021-01" db="EMBL/GenBank/DDBJ databases">
        <authorList>
            <person name="Corre E."/>
            <person name="Pelletier E."/>
            <person name="Niang G."/>
            <person name="Scheremetjew M."/>
            <person name="Finn R."/>
            <person name="Kale V."/>
            <person name="Holt S."/>
            <person name="Cochrane G."/>
            <person name="Meng A."/>
            <person name="Brown T."/>
            <person name="Cohen L."/>
        </authorList>
    </citation>
    <scope>NUCLEOTIDE SEQUENCE</scope>
    <source>
        <strain evidence="10">MM31A-1</strain>
    </source>
</reference>
<dbReference type="GO" id="GO:0003677">
    <property type="term" value="F:DNA binding"/>
    <property type="evidence" value="ECO:0007669"/>
    <property type="project" value="InterPro"/>
</dbReference>
<evidence type="ECO:0000256" key="6">
    <source>
        <dbReference type="ARBA" id="ARBA00022723"/>
    </source>
</evidence>
<organism evidence="10">
    <name type="scientific">Chaetoceros debilis</name>
    <dbReference type="NCBI Taxonomy" id="122233"/>
    <lineage>
        <taxon>Eukaryota</taxon>
        <taxon>Sar</taxon>
        <taxon>Stramenopiles</taxon>
        <taxon>Ochrophyta</taxon>
        <taxon>Bacillariophyta</taxon>
        <taxon>Coscinodiscophyceae</taxon>
        <taxon>Chaetocerotophycidae</taxon>
        <taxon>Chaetocerotales</taxon>
        <taxon>Chaetocerotaceae</taxon>
        <taxon>Chaetoceros</taxon>
    </lineage>
</organism>
<dbReference type="GO" id="GO:0046872">
    <property type="term" value="F:metal ion binding"/>
    <property type="evidence" value="ECO:0007669"/>
    <property type="project" value="UniProtKB-KW"/>
</dbReference>
<evidence type="ECO:0000256" key="1">
    <source>
        <dbReference type="ARBA" id="ARBA00006835"/>
    </source>
</evidence>
<keyword evidence="7" id="KW-0862">Zinc</keyword>
<accession>A0A7S3PZS0</accession>
<evidence type="ECO:0000256" key="8">
    <source>
        <dbReference type="ARBA" id="ARBA00023163"/>
    </source>
</evidence>
<evidence type="ECO:0000256" key="5">
    <source>
        <dbReference type="ARBA" id="ARBA00022695"/>
    </source>
</evidence>
<keyword evidence="6" id="KW-0479">Metal-binding</keyword>
<evidence type="ECO:0000256" key="4">
    <source>
        <dbReference type="ARBA" id="ARBA00022679"/>
    </source>
</evidence>
<dbReference type="AlphaFoldDB" id="A0A7S3PZS0"/>
<dbReference type="PANTHER" id="PTHR20856">
    <property type="entry name" value="DNA-DIRECTED RNA POLYMERASE I SUBUNIT 2"/>
    <property type="match status" value="1"/>
</dbReference>
<keyword evidence="8" id="KW-0804">Transcription</keyword>
<dbReference type="GO" id="GO:0032549">
    <property type="term" value="F:ribonucleoside binding"/>
    <property type="evidence" value="ECO:0007669"/>
    <property type="project" value="InterPro"/>
</dbReference>
<protein>
    <recommendedName>
        <fullName evidence="2">DNA-directed RNA polymerase</fullName>
        <ecNumber evidence="2">2.7.7.6</ecNumber>
    </recommendedName>
</protein>
<feature type="domain" description="RNA polymerase Rpb2" evidence="9">
    <location>
        <begin position="14"/>
        <end position="108"/>
    </location>
</feature>
<dbReference type="InterPro" id="IPR007641">
    <property type="entry name" value="RNA_pol_Rpb2_7"/>
</dbReference>
<keyword evidence="4" id="KW-0808">Transferase</keyword>
<gene>
    <name evidence="10" type="ORF">CDEB00056_LOCUS5300</name>
</gene>
<keyword evidence="3" id="KW-0240">DNA-directed RNA polymerase</keyword>
<proteinExistence type="inferred from homology"/>
<keyword evidence="5" id="KW-0548">Nucleotidyltransferase</keyword>